<name>A0ABU8Y708_9MICO</name>
<organism evidence="2 3">
    <name type="scientific">Curtobacterium citreum</name>
    <dbReference type="NCBI Taxonomy" id="2036"/>
    <lineage>
        <taxon>Bacteria</taxon>
        <taxon>Bacillati</taxon>
        <taxon>Actinomycetota</taxon>
        <taxon>Actinomycetes</taxon>
        <taxon>Micrococcales</taxon>
        <taxon>Microbacteriaceae</taxon>
        <taxon>Curtobacterium</taxon>
    </lineage>
</organism>
<protein>
    <submittedName>
        <fullName evidence="2">Uncharacterized protein</fullName>
    </submittedName>
</protein>
<proteinExistence type="predicted"/>
<accession>A0ABU8Y708</accession>
<keyword evidence="3" id="KW-1185">Reference proteome</keyword>
<keyword evidence="1" id="KW-1133">Transmembrane helix</keyword>
<evidence type="ECO:0000256" key="1">
    <source>
        <dbReference type="SAM" id="Phobius"/>
    </source>
</evidence>
<gene>
    <name evidence="2" type="ORF">WMN62_02655</name>
</gene>
<evidence type="ECO:0000313" key="3">
    <source>
        <dbReference type="Proteomes" id="UP001370299"/>
    </source>
</evidence>
<comment type="caution">
    <text evidence="2">The sequence shown here is derived from an EMBL/GenBank/DDBJ whole genome shotgun (WGS) entry which is preliminary data.</text>
</comment>
<feature type="transmembrane region" description="Helical" evidence="1">
    <location>
        <begin position="46"/>
        <end position="70"/>
    </location>
</feature>
<dbReference type="RefSeq" id="WP_340195761.1">
    <property type="nucleotide sequence ID" value="NZ_JBBKAP010000009.1"/>
</dbReference>
<keyword evidence="1" id="KW-0812">Transmembrane</keyword>
<sequence>MGVFLVGLAVLGVTWGWILILFPKPIARFARRVQGEFWGGQFTPELTRFAGCGFVLGGVIAAATLVAEFLRR</sequence>
<dbReference type="Proteomes" id="UP001370299">
    <property type="component" value="Unassembled WGS sequence"/>
</dbReference>
<keyword evidence="1" id="KW-0472">Membrane</keyword>
<dbReference type="EMBL" id="JBBLYY010000019">
    <property type="protein sequence ID" value="MEK0170359.1"/>
    <property type="molecule type" value="Genomic_DNA"/>
</dbReference>
<reference evidence="2 3" key="1">
    <citation type="submission" date="2024-03" db="EMBL/GenBank/DDBJ databases">
        <title>Whole genomes of four grape xylem sap localized bacterial endophytes.</title>
        <authorList>
            <person name="Kumar G."/>
            <person name="Savka M.A."/>
        </authorList>
    </citation>
    <scope>NUCLEOTIDE SEQUENCE [LARGE SCALE GENOMIC DNA]</scope>
    <source>
        <strain evidence="2 3">RIT_GXS8</strain>
    </source>
</reference>
<evidence type="ECO:0000313" key="2">
    <source>
        <dbReference type="EMBL" id="MEK0170359.1"/>
    </source>
</evidence>